<dbReference type="PANTHER" id="PTHR47331:SF1">
    <property type="entry name" value="GAG-LIKE PROTEIN"/>
    <property type="match status" value="1"/>
</dbReference>
<dbReference type="InterPro" id="IPR001584">
    <property type="entry name" value="Integrase_cat-core"/>
</dbReference>
<reference evidence="4" key="1">
    <citation type="submission" date="2025-08" db="UniProtKB">
        <authorList>
            <consortium name="RefSeq"/>
        </authorList>
    </citation>
    <scope>IDENTIFICATION</scope>
    <source>
        <tissue evidence="4">Adult</tissue>
    </source>
</reference>
<dbReference type="InterPro" id="IPR036397">
    <property type="entry name" value="RNaseH_sf"/>
</dbReference>
<dbReference type="GeneID" id="125780032"/>
<feature type="domain" description="Integrase catalytic" evidence="2">
    <location>
        <begin position="1"/>
        <end position="119"/>
    </location>
</feature>
<organism evidence="3 4">
    <name type="scientific">Bactrocera dorsalis</name>
    <name type="common">Oriental fruit fly</name>
    <name type="synonym">Dacus dorsalis</name>
    <dbReference type="NCBI Taxonomy" id="27457"/>
    <lineage>
        <taxon>Eukaryota</taxon>
        <taxon>Metazoa</taxon>
        <taxon>Ecdysozoa</taxon>
        <taxon>Arthropoda</taxon>
        <taxon>Hexapoda</taxon>
        <taxon>Insecta</taxon>
        <taxon>Pterygota</taxon>
        <taxon>Neoptera</taxon>
        <taxon>Endopterygota</taxon>
        <taxon>Diptera</taxon>
        <taxon>Brachycera</taxon>
        <taxon>Muscomorpha</taxon>
        <taxon>Tephritoidea</taxon>
        <taxon>Tephritidae</taxon>
        <taxon>Bactrocera</taxon>
        <taxon>Bactrocera</taxon>
    </lineage>
</organism>
<proteinExistence type="predicted"/>
<dbReference type="PANTHER" id="PTHR47331">
    <property type="entry name" value="PHD-TYPE DOMAIN-CONTAINING PROTEIN"/>
    <property type="match status" value="1"/>
</dbReference>
<feature type="compositionally biased region" description="Basic residues" evidence="1">
    <location>
        <begin position="166"/>
        <end position="182"/>
    </location>
</feature>
<name>A0ABM3K7M2_BACDO</name>
<evidence type="ECO:0000259" key="2">
    <source>
        <dbReference type="PROSITE" id="PS50994"/>
    </source>
</evidence>
<dbReference type="Proteomes" id="UP001652620">
    <property type="component" value="Unplaced"/>
</dbReference>
<sequence>MPQKVFSDNATNFVGADRKLRELKEAFLAQAPELMGFAAEEGFSFGFIPPRAPHFGGLWEAAVKSAKHLLVRALGNALLTTEELSTLLAEVDAILNSRPPSGPNSLLREMSTCLLSQATVLATVVQNLHDGPSGTQQMAAPQTQPAARRSRPRPRGQRAATAVGTRTRRRRRRRARRQRASRGSRNQDGHD</sequence>
<gene>
    <name evidence="4" type="primary">LOC125780032</name>
</gene>
<dbReference type="PROSITE" id="PS50994">
    <property type="entry name" value="INTEGRASE"/>
    <property type="match status" value="1"/>
</dbReference>
<protein>
    <submittedName>
        <fullName evidence="4">Uncharacterized protein LOC125780032</fullName>
    </submittedName>
</protein>
<keyword evidence="3" id="KW-1185">Reference proteome</keyword>
<evidence type="ECO:0000256" key="1">
    <source>
        <dbReference type="SAM" id="MobiDB-lite"/>
    </source>
</evidence>
<feature type="compositionally biased region" description="Low complexity" evidence="1">
    <location>
        <begin position="136"/>
        <end position="147"/>
    </location>
</feature>
<evidence type="ECO:0000313" key="4">
    <source>
        <dbReference type="RefSeq" id="XP_049317487.1"/>
    </source>
</evidence>
<dbReference type="Gene3D" id="3.30.420.10">
    <property type="entry name" value="Ribonuclease H-like superfamily/Ribonuclease H"/>
    <property type="match status" value="1"/>
</dbReference>
<feature type="region of interest" description="Disordered" evidence="1">
    <location>
        <begin position="129"/>
        <end position="191"/>
    </location>
</feature>
<accession>A0ABM3K7M2</accession>
<evidence type="ECO:0000313" key="3">
    <source>
        <dbReference type="Proteomes" id="UP001652620"/>
    </source>
</evidence>
<dbReference type="RefSeq" id="XP_049317487.1">
    <property type="nucleotide sequence ID" value="XM_049461530.1"/>
</dbReference>